<reference evidence="5 6" key="1">
    <citation type="submission" date="2021-07" db="EMBL/GenBank/DDBJ databases">
        <title>Paenibacillus radiodurans sp. nov., isolated from the southeastern edge of Tengger Desert.</title>
        <authorList>
            <person name="Zhang G."/>
        </authorList>
    </citation>
    <scope>NUCLEOTIDE SEQUENCE [LARGE SCALE GENOMIC DNA]</scope>
    <source>
        <strain evidence="5 6">CCM 7311</strain>
    </source>
</reference>
<dbReference type="EC" id="2.4.-.-" evidence="5"/>
<dbReference type="SUPFAM" id="SSF53448">
    <property type="entry name" value="Nucleotide-diphospho-sugar transferases"/>
    <property type="match status" value="1"/>
</dbReference>
<dbReference type="InterPro" id="IPR029044">
    <property type="entry name" value="Nucleotide-diphossugar_trans"/>
</dbReference>
<dbReference type="GO" id="GO:0016757">
    <property type="term" value="F:glycosyltransferase activity"/>
    <property type="evidence" value="ECO:0007669"/>
    <property type="project" value="UniProtKB-KW"/>
</dbReference>
<dbReference type="Pfam" id="PF00535">
    <property type="entry name" value="Glycos_transf_2"/>
    <property type="match status" value="1"/>
</dbReference>
<dbReference type="PANTHER" id="PTHR22916:SF51">
    <property type="entry name" value="GLYCOSYLTRANSFERASE EPSH-RELATED"/>
    <property type="match status" value="1"/>
</dbReference>
<evidence type="ECO:0000313" key="5">
    <source>
        <dbReference type="EMBL" id="MBW7459418.1"/>
    </source>
</evidence>
<comment type="caution">
    <text evidence="5">The sequence shown here is derived from an EMBL/GenBank/DDBJ whole genome shotgun (WGS) entry which is preliminary data.</text>
</comment>
<proteinExistence type="inferred from homology"/>
<dbReference type="InterPro" id="IPR001173">
    <property type="entry name" value="Glyco_trans_2-like"/>
</dbReference>
<sequence length="279" mass="32174">QENRGVSLARNAGLAAATGDYIGFVDADDYIEPDMYERLYDCAVMDDCDVVVSNMESEIEGRTVVTRYPFKVNELLGRDYIRNEILPYLLMADHLNTAVNKLYKRSVAAAGRVAFPERVPLGEDGMFNMSFFSCASTMKYIDYTGYHYREVAGSATRNIAGKDYFHRALEVYRMEPPAFYKEMMPPGRIKQLKSVRLIHNTVSLIYIYFKPGSDMSFRQRYVYVKRMITDPYVRESLPVYYEKRTGSIGRYERWLLAMIRAKFTFGLLCAAAYSRIRSA</sequence>
<dbReference type="PANTHER" id="PTHR22916">
    <property type="entry name" value="GLYCOSYLTRANSFERASE"/>
    <property type="match status" value="1"/>
</dbReference>
<organism evidence="5 6">
    <name type="scientific">Paenibacillus sepulcri</name>
    <dbReference type="NCBI Taxonomy" id="359917"/>
    <lineage>
        <taxon>Bacteria</taxon>
        <taxon>Bacillati</taxon>
        <taxon>Bacillota</taxon>
        <taxon>Bacilli</taxon>
        <taxon>Bacillales</taxon>
        <taxon>Paenibacillaceae</taxon>
        <taxon>Paenibacillus</taxon>
    </lineage>
</organism>
<dbReference type="EMBL" id="JAHZIK010001633">
    <property type="protein sequence ID" value="MBW7459418.1"/>
    <property type="molecule type" value="Genomic_DNA"/>
</dbReference>
<evidence type="ECO:0000256" key="1">
    <source>
        <dbReference type="ARBA" id="ARBA00006739"/>
    </source>
</evidence>
<accession>A0ABS7CEP8</accession>
<evidence type="ECO:0000313" key="6">
    <source>
        <dbReference type="Proteomes" id="UP001519887"/>
    </source>
</evidence>
<name>A0ABS7CEP8_9BACL</name>
<keyword evidence="6" id="KW-1185">Reference proteome</keyword>
<gene>
    <name evidence="5" type="ORF">K0U00_35720</name>
</gene>
<feature type="domain" description="Glycosyltransferase 2-like" evidence="4">
    <location>
        <begin position="2"/>
        <end position="76"/>
    </location>
</feature>
<dbReference type="Proteomes" id="UP001519887">
    <property type="component" value="Unassembled WGS sequence"/>
</dbReference>
<dbReference type="Gene3D" id="3.90.550.10">
    <property type="entry name" value="Spore Coat Polysaccharide Biosynthesis Protein SpsA, Chain A"/>
    <property type="match status" value="1"/>
</dbReference>
<protein>
    <submittedName>
        <fullName evidence="5">Glycosyltransferase</fullName>
        <ecNumber evidence="5">2.4.-.-</ecNumber>
    </submittedName>
</protein>
<feature type="non-terminal residue" evidence="5">
    <location>
        <position position="1"/>
    </location>
</feature>
<dbReference type="CDD" id="cd00761">
    <property type="entry name" value="Glyco_tranf_GTA_type"/>
    <property type="match status" value="1"/>
</dbReference>
<comment type="similarity">
    <text evidence="1">Belongs to the glycosyltransferase 2 family.</text>
</comment>
<evidence type="ECO:0000259" key="4">
    <source>
        <dbReference type="Pfam" id="PF00535"/>
    </source>
</evidence>
<keyword evidence="3 5" id="KW-0808">Transferase</keyword>
<evidence type="ECO:0000256" key="2">
    <source>
        <dbReference type="ARBA" id="ARBA00022676"/>
    </source>
</evidence>
<keyword evidence="2 5" id="KW-0328">Glycosyltransferase</keyword>
<evidence type="ECO:0000256" key="3">
    <source>
        <dbReference type="ARBA" id="ARBA00022679"/>
    </source>
</evidence>